<reference evidence="9" key="3">
    <citation type="submission" date="2025-09" db="UniProtKB">
        <authorList>
            <consortium name="Ensembl"/>
        </authorList>
    </citation>
    <scope>IDENTIFICATION</scope>
</reference>
<evidence type="ECO:0000256" key="6">
    <source>
        <dbReference type="ARBA" id="ARBA00022989"/>
    </source>
</evidence>
<dbReference type="InterPro" id="IPR036259">
    <property type="entry name" value="MFS_trans_sf"/>
</dbReference>
<accession>A0A8C4S4K5</accession>
<reference evidence="9" key="1">
    <citation type="submission" date="2021-06" db="EMBL/GenBank/DDBJ databases">
        <authorList>
            <consortium name="Wellcome Sanger Institute Data Sharing"/>
        </authorList>
    </citation>
    <scope>NUCLEOTIDE SEQUENCE [LARGE SCALE GENOMIC DNA]</scope>
</reference>
<feature type="transmembrane region" description="Helical" evidence="8">
    <location>
        <begin position="344"/>
        <end position="374"/>
    </location>
</feature>
<feature type="transmembrane region" description="Helical" evidence="8">
    <location>
        <begin position="437"/>
        <end position="458"/>
    </location>
</feature>
<feature type="transmembrane region" description="Helical" evidence="8">
    <location>
        <begin position="42"/>
        <end position="67"/>
    </location>
</feature>
<evidence type="ECO:0000313" key="10">
    <source>
        <dbReference type="Proteomes" id="UP000694620"/>
    </source>
</evidence>
<evidence type="ECO:0000256" key="4">
    <source>
        <dbReference type="ARBA" id="ARBA00022847"/>
    </source>
</evidence>
<feature type="transmembrane region" description="Helical" evidence="8">
    <location>
        <begin position="79"/>
        <end position="98"/>
    </location>
</feature>
<keyword evidence="4" id="KW-0769">Symport</keyword>
<keyword evidence="3 8" id="KW-0812">Transmembrane</keyword>
<dbReference type="InterPro" id="IPR000109">
    <property type="entry name" value="POT_fam"/>
</dbReference>
<organism evidence="9 10">
    <name type="scientific">Erpetoichthys calabaricus</name>
    <name type="common">Rope fish</name>
    <name type="synonym">Calamoichthys calabaricus</name>
    <dbReference type="NCBI Taxonomy" id="27687"/>
    <lineage>
        <taxon>Eukaryota</taxon>
        <taxon>Metazoa</taxon>
        <taxon>Chordata</taxon>
        <taxon>Craniata</taxon>
        <taxon>Vertebrata</taxon>
        <taxon>Euteleostomi</taxon>
        <taxon>Actinopterygii</taxon>
        <taxon>Polypteriformes</taxon>
        <taxon>Polypteridae</taxon>
        <taxon>Erpetoichthys</taxon>
    </lineage>
</organism>
<feature type="transmembrane region" description="Helical" evidence="8">
    <location>
        <begin position="386"/>
        <end position="404"/>
    </location>
</feature>
<reference evidence="9" key="2">
    <citation type="submission" date="2025-08" db="UniProtKB">
        <authorList>
            <consortium name="Ensembl"/>
        </authorList>
    </citation>
    <scope>IDENTIFICATION</scope>
</reference>
<dbReference type="FunFam" id="1.20.1250.20:FF:001090">
    <property type="entry name" value="Si:ch211-190o6.3"/>
    <property type="match status" value="1"/>
</dbReference>
<dbReference type="Ensembl" id="ENSECRT00000011391.1">
    <property type="protein sequence ID" value="ENSECRP00000011209.1"/>
    <property type="gene ID" value="ENSECRG00000007455.1"/>
</dbReference>
<dbReference type="GeneTree" id="ENSGT00940000158916"/>
<evidence type="ECO:0000256" key="5">
    <source>
        <dbReference type="ARBA" id="ARBA00022856"/>
    </source>
</evidence>
<comment type="similarity">
    <text evidence="2">Belongs to the major facilitator superfamily. Proton-dependent oligopeptide transporter (POT/PTR) (TC 2.A.17) family.</text>
</comment>
<keyword evidence="10" id="KW-1185">Reference proteome</keyword>
<keyword evidence="4" id="KW-0813">Transport</keyword>
<feature type="transmembrane region" description="Helical" evidence="8">
    <location>
        <begin position="254"/>
        <end position="276"/>
    </location>
</feature>
<evidence type="ECO:0000256" key="2">
    <source>
        <dbReference type="ARBA" id="ARBA00005982"/>
    </source>
</evidence>
<dbReference type="GO" id="GO:0016020">
    <property type="term" value="C:membrane"/>
    <property type="evidence" value="ECO:0007669"/>
    <property type="project" value="UniProtKB-SubCell"/>
</dbReference>
<evidence type="ECO:0000256" key="7">
    <source>
        <dbReference type="ARBA" id="ARBA00023136"/>
    </source>
</evidence>
<protein>
    <submittedName>
        <fullName evidence="9">Solute carrier family 15 member 5</fullName>
    </submittedName>
</protein>
<dbReference type="AlphaFoldDB" id="A0A8C4S4K5"/>
<evidence type="ECO:0000313" key="9">
    <source>
        <dbReference type="Ensembl" id="ENSECRP00000011209.1"/>
    </source>
</evidence>
<feature type="transmembrane region" description="Helical" evidence="8">
    <location>
        <begin position="110"/>
        <end position="132"/>
    </location>
</feature>
<name>A0A8C4S4K5_ERPCA</name>
<keyword evidence="5" id="KW-0571">Peptide transport</keyword>
<dbReference type="Gene3D" id="1.20.1250.20">
    <property type="entry name" value="MFS general substrate transporter like domains"/>
    <property type="match status" value="1"/>
</dbReference>
<keyword evidence="7 8" id="KW-0472">Membrane</keyword>
<feature type="transmembrane region" description="Helical" evidence="8">
    <location>
        <begin position="222"/>
        <end position="242"/>
    </location>
</feature>
<gene>
    <name evidence="9" type="primary">SLC15A5</name>
    <name evidence="9" type="synonym">slc15a5</name>
</gene>
<comment type="subcellular location">
    <subcellularLocation>
        <location evidence="1">Membrane</location>
        <topology evidence="1">Multi-pass membrane protein</topology>
    </subcellularLocation>
</comment>
<dbReference type="Proteomes" id="UP000694620">
    <property type="component" value="Chromosome 1"/>
</dbReference>
<feature type="transmembrane region" description="Helical" evidence="8">
    <location>
        <begin position="195"/>
        <end position="216"/>
    </location>
</feature>
<feature type="transmembrane region" description="Helical" evidence="8">
    <location>
        <begin position="152"/>
        <end position="174"/>
    </location>
</feature>
<evidence type="ECO:0000256" key="3">
    <source>
        <dbReference type="ARBA" id="ARBA00022692"/>
    </source>
</evidence>
<sequence>MAAIDLQEKDLLKKLPSGRHKFSKKSAKEHHNKHRGRKKLEVIVCILLVELCERFTFYGIVCNMILFCTVKLGYSNYEAATINLTFVGVSTLAPVFVGQFAEFCLGRTKVLYSSAFLHFIGTAMLPVVAFPFEDFYIDTNHIVHSLAKTEQMMLFYVGLLSACLGIGGIRAILCPLSAYRLKHYNQHELLSFFNWFYWLVNLNSAVVFVGIAYIQQSIAKNLGFLIPFTSVLMALITIHMVRNNLIVHPKKGQSLLSTFGVFLSSLKLGCLHYRYITGELTSWLDWAKENNGGCYSETHVENIKILVKLFPLFVLQLLYRATVTQIPSGYYIQTLNSNLNLKGFLLPIAAMNVISIIPLLVIAPLLECIAACLLSWQKYSLSPTTLIVSGHLCAALSASVAGFSELHRKCYPTMEQVISGKVLHVSSMPCFHLAPQYMLLGISETLVNPACSLLAFRLTPSSIRGISSHFLTLSNGGGCFLGAFIIQVMYLASGGKEQYNVWQNTVMITNLKNVSIVHKIYSLLSFASIKSIWNQIRKHFKMENLLSVAPLQENHLF</sequence>
<dbReference type="PANTHER" id="PTHR11654">
    <property type="entry name" value="OLIGOPEPTIDE TRANSPORTER-RELATED"/>
    <property type="match status" value="1"/>
</dbReference>
<proteinExistence type="inferred from homology"/>
<dbReference type="SUPFAM" id="SSF103473">
    <property type="entry name" value="MFS general substrate transporter"/>
    <property type="match status" value="1"/>
</dbReference>
<dbReference type="GO" id="GO:0015293">
    <property type="term" value="F:symporter activity"/>
    <property type="evidence" value="ECO:0007669"/>
    <property type="project" value="UniProtKB-KW"/>
</dbReference>
<evidence type="ECO:0000256" key="1">
    <source>
        <dbReference type="ARBA" id="ARBA00004141"/>
    </source>
</evidence>
<dbReference type="GO" id="GO:0015833">
    <property type="term" value="P:peptide transport"/>
    <property type="evidence" value="ECO:0007669"/>
    <property type="project" value="UniProtKB-KW"/>
</dbReference>
<keyword evidence="5" id="KW-0653">Protein transport</keyword>
<evidence type="ECO:0000256" key="8">
    <source>
        <dbReference type="SAM" id="Phobius"/>
    </source>
</evidence>
<keyword evidence="6 8" id="KW-1133">Transmembrane helix</keyword>
<feature type="transmembrane region" description="Helical" evidence="8">
    <location>
        <begin position="470"/>
        <end position="493"/>
    </location>
</feature>
<dbReference type="Pfam" id="PF00854">
    <property type="entry name" value="PTR2"/>
    <property type="match status" value="1"/>
</dbReference>